<evidence type="ECO:0000259" key="2">
    <source>
        <dbReference type="Pfam" id="PF25023"/>
    </source>
</evidence>
<reference evidence="3" key="1">
    <citation type="submission" date="2022-09" db="EMBL/GenBank/DDBJ databases">
        <title>Tahibacter sp. nov., isolated from a fresh water.</title>
        <authorList>
            <person name="Baek J.H."/>
            <person name="Lee J.K."/>
            <person name="Kim J.M."/>
            <person name="Jeon C.O."/>
        </authorList>
    </citation>
    <scope>NUCLEOTIDE SEQUENCE</scope>
    <source>
        <strain evidence="3">W38</strain>
    </source>
</reference>
<dbReference type="Pfam" id="PF05593">
    <property type="entry name" value="RHS_repeat"/>
    <property type="match status" value="1"/>
</dbReference>
<dbReference type="NCBIfam" id="TIGR01643">
    <property type="entry name" value="YD_repeat_2x"/>
    <property type="match status" value="1"/>
</dbReference>
<dbReference type="NCBIfam" id="TIGR03696">
    <property type="entry name" value="Rhs_assc_core"/>
    <property type="match status" value="1"/>
</dbReference>
<feature type="domain" description="Teneurin-like YD-shell" evidence="2">
    <location>
        <begin position="254"/>
        <end position="351"/>
    </location>
</feature>
<dbReference type="EMBL" id="CP104694">
    <property type="protein sequence ID" value="UXI70686.1"/>
    <property type="molecule type" value="Genomic_DNA"/>
</dbReference>
<proteinExistence type="predicted"/>
<gene>
    <name evidence="3" type="ORF">N4264_14560</name>
</gene>
<keyword evidence="4" id="KW-1185">Reference proteome</keyword>
<dbReference type="Gene3D" id="2.180.10.10">
    <property type="entry name" value="RHS repeat-associated core"/>
    <property type="match status" value="2"/>
</dbReference>
<dbReference type="Pfam" id="PF25023">
    <property type="entry name" value="TEN_YD-shell"/>
    <property type="match status" value="1"/>
</dbReference>
<organism evidence="3 4">
    <name type="scientific">Tahibacter amnicola</name>
    <dbReference type="NCBI Taxonomy" id="2976241"/>
    <lineage>
        <taxon>Bacteria</taxon>
        <taxon>Pseudomonadati</taxon>
        <taxon>Pseudomonadota</taxon>
        <taxon>Gammaproteobacteria</taxon>
        <taxon>Lysobacterales</taxon>
        <taxon>Rhodanobacteraceae</taxon>
        <taxon>Tahibacter</taxon>
    </lineage>
</organism>
<sequence>MTRAVDSRGQILHTKDAKGGISRFWTDANGKVIALQDPQQVVSTSTYDALGRRTSMTDADQGTWQFRVNAFGEMLQQTDARNVVNTVTARDALGRVKQGTIVPPVSLPAGLSNDVFQDDYTYDPANAIGQIKDVTRRRGTSRTPSQNPEVWKSIYAYDAMSRPTGATTTISEGTPVTLTHSTDYDGYNRPSVYTYPSGLAVETTYTATGHRETLTKVGAATPYWKATAANSWGHTTGEIITASPTLVLTGSHVDYGSTGQSKSMTWKQGAAEVDKVSYTYDSFGNLATQNRTAQGASAANESYQYDTLQRLIKATTNGVPTSYGYTASGNIRKKTDFSIDDDSAYTYNQNGCGPHGVSRVMLSGGGMQEYHCDANGNVIRGTNLTVLVDAENRPKTISRTSTTTDIIFKHGFEAGPGQTSTPSGTDSWAYSPLGERVYSVTSRGARYYGDSGYERVGTTHIHELGPVIVTKVGATETVTIALRDRLGSTIASIDATTRAQRSYDAFGKARNGDFGDRGGTLGLPRTIHGFTKHEHADDVALIHMGGRVYDYNLGRFLAVDPIVQSPTQSQSLNPYSYVLNNPLSGKDPSGYQSCSETPTQGITAGMSCTTMVRDSRSANKLGVYTTVVVTDGPTMGAAESAAVSVGVMRSNGAGTVGGTGNGAAASQPSTKSSSADIGALNKFADAANQGARSAMLPLTVEMGDRGVSSERTFIQNTLTRYKTGYFVFYHTLTGVFRPFKWMFPEIGVSDFSDEELQTAATWEVAFNVSTLNSGLILKIASGTRATVYSGLARPLSEAYAEALRGQFSKTKLPTATSAAVDVERGRFYFAYSGSPPADIHPYLRGRMPQKSLQLWSVDNCAEFSCVNKALHDGAKIRNLEVHTVYTRNGAPVPRCLNCVITTDGARATSD</sequence>
<accession>A0ABY6BKZ8</accession>
<dbReference type="InterPro" id="IPR050708">
    <property type="entry name" value="T6SS_VgrG/RHS"/>
</dbReference>
<evidence type="ECO:0000256" key="1">
    <source>
        <dbReference type="ARBA" id="ARBA00022737"/>
    </source>
</evidence>
<dbReference type="InterPro" id="IPR056823">
    <property type="entry name" value="TEN-like_YD-shell"/>
</dbReference>
<protein>
    <submittedName>
        <fullName evidence="3">YwqJ-related putative deaminase</fullName>
    </submittedName>
</protein>
<keyword evidence="1" id="KW-0677">Repeat</keyword>
<dbReference type="InterPro" id="IPR006530">
    <property type="entry name" value="YD"/>
</dbReference>
<evidence type="ECO:0000313" key="3">
    <source>
        <dbReference type="EMBL" id="UXI70686.1"/>
    </source>
</evidence>
<dbReference type="Proteomes" id="UP001064632">
    <property type="component" value="Chromosome"/>
</dbReference>
<dbReference type="PANTHER" id="PTHR32305:SF15">
    <property type="entry name" value="PROTEIN RHSA-RELATED"/>
    <property type="match status" value="1"/>
</dbReference>
<name>A0ABY6BKZ8_9GAMM</name>
<evidence type="ECO:0000313" key="4">
    <source>
        <dbReference type="Proteomes" id="UP001064632"/>
    </source>
</evidence>
<dbReference type="PANTHER" id="PTHR32305">
    <property type="match status" value="1"/>
</dbReference>
<dbReference type="InterPro" id="IPR031325">
    <property type="entry name" value="RHS_repeat"/>
</dbReference>
<dbReference type="InterPro" id="IPR022385">
    <property type="entry name" value="Rhs_assc_core"/>
</dbReference>